<comment type="caution">
    <text evidence="2">The sequence shown here is derived from an EMBL/GenBank/DDBJ whole genome shotgun (WGS) entry which is preliminary data.</text>
</comment>
<feature type="chain" id="PRO_5010693269" description="Lipoprotein" evidence="1">
    <location>
        <begin position="21"/>
        <end position="241"/>
    </location>
</feature>
<dbReference type="AlphaFoldDB" id="A0A1V9EXP2"/>
<organism evidence="2 3">
    <name type="scientific">Niastella yeongjuensis</name>
    <dbReference type="NCBI Taxonomy" id="354355"/>
    <lineage>
        <taxon>Bacteria</taxon>
        <taxon>Pseudomonadati</taxon>
        <taxon>Bacteroidota</taxon>
        <taxon>Chitinophagia</taxon>
        <taxon>Chitinophagales</taxon>
        <taxon>Chitinophagaceae</taxon>
        <taxon>Niastella</taxon>
    </lineage>
</organism>
<proteinExistence type="predicted"/>
<evidence type="ECO:0000313" key="2">
    <source>
        <dbReference type="EMBL" id="OQP50881.1"/>
    </source>
</evidence>
<sequence>MTNKLISAILLIVLAFSCNTKPNITDNYSLKDTILEKHFKAIESSDDFDSTDLNYKVLKAYVNNDTLFFKNLESDIVDNERYNKQWQSMDSCIHQSKIQSMDVDEAYRFIYSAAFCPYKINVTVSKKADSSNLHFILYQYKWDTADCNIISEYDKKLTTKNWEDITESLSTSDFWGLKKDNGVHGVDGSSLTVTGYKNRDSVYNRPAKFHYVYRWSQNVLRDPFHLILKLSGNQKGCLWVK</sequence>
<name>A0A1V9EXP2_9BACT</name>
<evidence type="ECO:0000313" key="3">
    <source>
        <dbReference type="Proteomes" id="UP000192610"/>
    </source>
</evidence>
<dbReference type="EMBL" id="LVXG01000012">
    <property type="protein sequence ID" value="OQP50881.1"/>
    <property type="molecule type" value="Genomic_DNA"/>
</dbReference>
<evidence type="ECO:0000256" key="1">
    <source>
        <dbReference type="SAM" id="SignalP"/>
    </source>
</evidence>
<keyword evidence="3" id="KW-1185">Reference proteome</keyword>
<dbReference type="RefSeq" id="WP_081199365.1">
    <property type="nucleotide sequence ID" value="NZ_FOCZ01000001.1"/>
</dbReference>
<dbReference type="PROSITE" id="PS51257">
    <property type="entry name" value="PROKAR_LIPOPROTEIN"/>
    <property type="match status" value="1"/>
</dbReference>
<gene>
    <name evidence="2" type="ORF">A4H97_03385</name>
</gene>
<keyword evidence="1" id="KW-0732">Signal</keyword>
<dbReference type="Proteomes" id="UP000192610">
    <property type="component" value="Unassembled WGS sequence"/>
</dbReference>
<evidence type="ECO:0008006" key="4">
    <source>
        <dbReference type="Google" id="ProtNLM"/>
    </source>
</evidence>
<dbReference type="OrthoDB" id="678460at2"/>
<feature type="signal peptide" evidence="1">
    <location>
        <begin position="1"/>
        <end position="20"/>
    </location>
</feature>
<reference evidence="3" key="1">
    <citation type="submission" date="2016-04" db="EMBL/GenBank/DDBJ databases">
        <authorList>
            <person name="Chen L."/>
            <person name="Zhuang W."/>
            <person name="Wang G."/>
        </authorList>
    </citation>
    <scope>NUCLEOTIDE SEQUENCE [LARGE SCALE GENOMIC DNA]</scope>
    <source>
        <strain evidence="3">17621</strain>
    </source>
</reference>
<accession>A0A1V9EXP2</accession>
<protein>
    <recommendedName>
        <fullName evidence="4">Lipoprotein</fullName>
    </recommendedName>
</protein>